<dbReference type="EMBL" id="JASJQH010002548">
    <property type="protein sequence ID" value="KAK9760105.1"/>
    <property type="molecule type" value="Genomic_DNA"/>
</dbReference>
<comment type="caution">
    <text evidence="2">The sequence shown here is derived from an EMBL/GenBank/DDBJ whole genome shotgun (WGS) entry which is preliminary data.</text>
</comment>
<accession>A0ABR2WF38</accession>
<organism evidence="2 3">
    <name type="scientific">Basidiobolus ranarum</name>
    <dbReference type="NCBI Taxonomy" id="34480"/>
    <lineage>
        <taxon>Eukaryota</taxon>
        <taxon>Fungi</taxon>
        <taxon>Fungi incertae sedis</taxon>
        <taxon>Zoopagomycota</taxon>
        <taxon>Entomophthoromycotina</taxon>
        <taxon>Basidiobolomycetes</taxon>
        <taxon>Basidiobolales</taxon>
        <taxon>Basidiobolaceae</taxon>
        <taxon>Basidiobolus</taxon>
    </lineage>
</organism>
<protein>
    <submittedName>
        <fullName evidence="2">Uncharacterized protein</fullName>
    </submittedName>
</protein>
<evidence type="ECO:0000313" key="3">
    <source>
        <dbReference type="Proteomes" id="UP001479436"/>
    </source>
</evidence>
<feature type="region of interest" description="Disordered" evidence="1">
    <location>
        <begin position="111"/>
        <end position="150"/>
    </location>
</feature>
<sequence>MEISTSNNSVNKESEDIRPQVYPSFIVDKEHIIGTNPYEEDKCLQSLPVDGMPLEKDTLRIDQSLTDAHEKPTLEPDVYNKNTPTKLVNQAFPDEGKHNLHRGDIQVKGTDSKEFPTQEVSKASQGLSNANLDPYDSQSLNTPTPTQVTSSLEQDGSRIILGCGFVSY</sequence>
<feature type="compositionally biased region" description="Polar residues" evidence="1">
    <location>
        <begin position="118"/>
        <end position="150"/>
    </location>
</feature>
<feature type="non-terminal residue" evidence="2">
    <location>
        <position position="168"/>
    </location>
</feature>
<dbReference type="Proteomes" id="UP001479436">
    <property type="component" value="Unassembled WGS sequence"/>
</dbReference>
<keyword evidence="3" id="KW-1185">Reference proteome</keyword>
<reference evidence="2 3" key="1">
    <citation type="submission" date="2023-04" db="EMBL/GenBank/DDBJ databases">
        <title>Genome of Basidiobolus ranarum AG-B5.</title>
        <authorList>
            <person name="Stajich J.E."/>
            <person name="Carter-House D."/>
            <person name="Gryganskyi A."/>
        </authorList>
    </citation>
    <scope>NUCLEOTIDE SEQUENCE [LARGE SCALE GENOMIC DNA]</scope>
    <source>
        <strain evidence="2 3">AG-B5</strain>
    </source>
</reference>
<name>A0ABR2WF38_9FUNG</name>
<evidence type="ECO:0000313" key="2">
    <source>
        <dbReference type="EMBL" id="KAK9760105.1"/>
    </source>
</evidence>
<evidence type="ECO:0000256" key="1">
    <source>
        <dbReference type="SAM" id="MobiDB-lite"/>
    </source>
</evidence>
<proteinExistence type="predicted"/>
<gene>
    <name evidence="2" type="ORF">K7432_016206</name>
</gene>